<evidence type="ECO:0000313" key="1">
    <source>
        <dbReference type="EMBL" id="CUV46971.1"/>
    </source>
</evidence>
<proteinExistence type="predicted"/>
<sequence>MEIAALQIALMAVFNISQLPER</sequence>
<accession>A0A0S4WJG2</accession>
<dbReference type="EMBL" id="LN899827">
    <property type="protein sequence ID" value="CUV46971.1"/>
    <property type="molecule type" value="Genomic_DNA"/>
</dbReference>
<protein>
    <submittedName>
        <fullName evidence="1">Uncharacterized protein</fullName>
    </submittedName>
</protein>
<name>A0A0S4WJG2_RALSL</name>
<organism evidence="1">
    <name type="scientific">Ralstonia solanacearum</name>
    <name type="common">Pseudomonas solanacearum</name>
    <dbReference type="NCBI Taxonomy" id="305"/>
    <lineage>
        <taxon>Bacteria</taxon>
        <taxon>Pseudomonadati</taxon>
        <taxon>Pseudomonadota</taxon>
        <taxon>Betaproteobacteria</taxon>
        <taxon>Burkholderiales</taxon>
        <taxon>Burkholderiaceae</taxon>
        <taxon>Ralstonia</taxon>
        <taxon>Ralstonia solanacearum species complex</taxon>
    </lineage>
</organism>
<gene>
    <name evidence="1" type="ORF">TO10_v1_730089</name>
</gene>
<dbReference type="AlphaFoldDB" id="A0A0S4WJG2"/>
<reference evidence="1" key="1">
    <citation type="submission" date="2015-10" db="EMBL/GenBank/DDBJ databases">
        <authorList>
            <person name="Gilbert D.G."/>
        </authorList>
    </citation>
    <scope>NUCLEOTIDE SEQUENCE</scope>
    <source>
        <strain evidence="1">Phyl III-seqv23</strain>
    </source>
</reference>